<evidence type="ECO:0000256" key="1">
    <source>
        <dbReference type="ARBA" id="ARBA00022801"/>
    </source>
</evidence>
<dbReference type="SUPFAM" id="SSF53474">
    <property type="entry name" value="alpha/beta-Hydrolases"/>
    <property type="match status" value="1"/>
</dbReference>
<dbReference type="InterPro" id="IPR032710">
    <property type="entry name" value="NTF2-like_dom_sf"/>
</dbReference>
<evidence type="ECO:0000313" key="4">
    <source>
        <dbReference type="EMBL" id="RKP46359.1"/>
    </source>
</evidence>
<keyword evidence="1 4" id="KW-0378">Hydrolase</keyword>
<dbReference type="OrthoDB" id="9780765at2"/>
<accession>A0A494XDX8</accession>
<name>A0A494XDX8_9BURK</name>
<dbReference type="PRINTS" id="PR00111">
    <property type="entry name" value="ABHYDROLASE"/>
</dbReference>
<proteinExistence type="predicted"/>
<dbReference type="Pfam" id="PF12680">
    <property type="entry name" value="SnoaL_2"/>
    <property type="match status" value="1"/>
</dbReference>
<evidence type="ECO:0000259" key="2">
    <source>
        <dbReference type="Pfam" id="PF00561"/>
    </source>
</evidence>
<dbReference type="Pfam" id="PF00561">
    <property type="entry name" value="Abhydrolase_1"/>
    <property type="match status" value="1"/>
</dbReference>
<dbReference type="AlphaFoldDB" id="A0A494XDX8"/>
<evidence type="ECO:0000259" key="3">
    <source>
        <dbReference type="Pfam" id="PF12680"/>
    </source>
</evidence>
<dbReference type="Gene3D" id="3.10.450.50">
    <property type="match status" value="1"/>
</dbReference>
<dbReference type="InterPro" id="IPR050266">
    <property type="entry name" value="AB_hydrolase_sf"/>
</dbReference>
<dbReference type="EMBL" id="RBZV01000007">
    <property type="protein sequence ID" value="RKP46359.1"/>
    <property type="molecule type" value="Genomic_DNA"/>
</dbReference>
<sequence>MDIQSNGIRIRVSEKGHGKRALVFLHYWGGSSRTWQFVMEELSDTYRTVATDHRGWGHSDAPEDGYTIADLADDAQGAIEALGLTHYVLVGHSMGGKVAQLLASRRPEGLEGLVLVAPSPPSPMLLPDEQRAVMMSAYESRESVGWVLDHVLTGRPLTPARREQVIADSLRGAPQAKAAWPNVAMREDITADVAAIDVPVLVIAGERDQVDRVETLQAELLPRIAHARLEVLPGIGHLSPLEAPSAVAAAIRQFVGELAWGSRTPEQVPAAFDTAFNAGDVDAVTALFSENATMRMTNGEVVENSREQLHRQFTELLKVRPRIANKVRRTLVSGDIALVLLDWTLTMSLHDGSRHTETGTATQVMERGGDGTWKLRISNPLGVS</sequence>
<dbReference type="InterPro" id="IPR000073">
    <property type="entry name" value="AB_hydrolase_1"/>
</dbReference>
<dbReference type="Proteomes" id="UP000280434">
    <property type="component" value="Unassembled WGS sequence"/>
</dbReference>
<protein>
    <submittedName>
        <fullName evidence="4">Alpha/beta fold hydrolase</fullName>
    </submittedName>
</protein>
<organism evidence="4 5">
    <name type="scientific">Trinickia fusca</name>
    <dbReference type="NCBI Taxonomy" id="2419777"/>
    <lineage>
        <taxon>Bacteria</taxon>
        <taxon>Pseudomonadati</taxon>
        <taxon>Pseudomonadota</taxon>
        <taxon>Betaproteobacteria</taxon>
        <taxon>Burkholderiales</taxon>
        <taxon>Burkholderiaceae</taxon>
        <taxon>Trinickia</taxon>
    </lineage>
</organism>
<dbReference type="InterPro" id="IPR037401">
    <property type="entry name" value="SnoaL-like"/>
</dbReference>
<dbReference type="InterPro" id="IPR029058">
    <property type="entry name" value="AB_hydrolase_fold"/>
</dbReference>
<dbReference type="PANTHER" id="PTHR43798">
    <property type="entry name" value="MONOACYLGLYCEROL LIPASE"/>
    <property type="match status" value="1"/>
</dbReference>
<dbReference type="RefSeq" id="WP_121279118.1">
    <property type="nucleotide sequence ID" value="NZ_RBZV01000007.1"/>
</dbReference>
<dbReference type="GO" id="GO:0016020">
    <property type="term" value="C:membrane"/>
    <property type="evidence" value="ECO:0007669"/>
    <property type="project" value="TreeGrafter"/>
</dbReference>
<dbReference type="SUPFAM" id="SSF54427">
    <property type="entry name" value="NTF2-like"/>
    <property type="match status" value="1"/>
</dbReference>
<feature type="domain" description="AB hydrolase-1" evidence="2">
    <location>
        <begin position="21"/>
        <end position="135"/>
    </location>
</feature>
<reference evidence="4 5" key="1">
    <citation type="submission" date="2018-10" db="EMBL/GenBank/DDBJ databases">
        <title>Paraburkholderia sp. 7MK8-2, isolated from soil.</title>
        <authorList>
            <person name="Gao Z.-H."/>
            <person name="Qiu L.-H."/>
        </authorList>
    </citation>
    <scope>NUCLEOTIDE SEQUENCE [LARGE SCALE GENOMIC DNA]</scope>
    <source>
        <strain evidence="4 5">7MK8-2</strain>
    </source>
</reference>
<evidence type="ECO:0000313" key="5">
    <source>
        <dbReference type="Proteomes" id="UP000280434"/>
    </source>
</evidence>
<comment type="caution">
    <text evidence="4">The sequence shown here is derived from an EMBL/GenBank/DDBJ whole genome shotgun (WGS) entry which is preliminary data.</text>
</comment>
<keyword evidence="5" id="KW-1185">Reference proteome</keyword>
<dbReference type="GO" id="GO:0016787">
    <property type="term" value="F:hydrolase activity"/>
    <property type="evidence" value="ECO:0007669"/>
    <property type="project" value="UniProtKB-KW"/>
</dbReference>
<feature type="domain" description="SnoaL-like" evidence="3">
    <location>
        <begin position="272"/>
        <end position="363"/>
    </location>
</feature>
<dbReference type="Gene3D" id="3.40.50.1820">
    <property type="entry name" value="alpha/beta hydrolase"/>
    <property type="match status" value="1"/>
</dbReference>
<gene>
    <name evidence="4" type="ORF">D7S89_17105</name>
</gene>
<dbReference type="PANTHER" id="PTHR43798:SF31">
    <property type="entry name" value="AB HYDROLASE SUPERFAMILY PROTEIN YCLE"/>
    <property type="match status" value="1"/>
</dbReference>